<protein>
    <submittedName>
        <fullName evidence="2">SCP-2 sterol transfer family protein</fullName>
    </submittedName>
</protein>
<dbReference type="EMBL" id="PVTD01000012">
    <property type="protein sequence ID" value="PRY20670.1"/>
    <property type="molecule type" value="Genomic_DNA"/>
</dbReference>
<dbReference type="InterPro" id="IPR003033">
    <property type="entry name" value="SCP2_sterol-bd_dom"/>
</dbReference>
<dbReference type="AlphaFoldDB" id="A0A2T0RHU8"/>
<keyword evidence="3" id="KW-1185">Reference proteome</keyword>
<comment type="caution">
    <text evidence="2">The sequence shown here is derived from an EMBL/GenBank/DDBJ whole genome shotgun (WGS) entry which is preliminary data.</text>
</comment>
<evidence type="ECO:0000259" key="1">
    <source>
        <dbReference type="Pfam" id="PF02036"/>
    </source>
</evidence>
<dbReference type="OrthoDB" id="9809312at2"/>
<dbReference type="Pfam" id="PF02036">
    <property type="entry name" value="SCP2"/>
    <property type="match status" value="1"/>
</dbReference>
<evidence type="ECO:0000313" key="2">
    <source>
        <dbReference type="EMBL" id="PRY20670.1"/>
    </source>
</evidence>
<gene>
    <name evidence="2" type="ORF">CLV78_11243</name>
</gene>
<dbReference type="RefSeq" id="WP_106207489.1">
    <property type="nucleotide sequence ID" value="NZ_PVTD01000012.1"/>
</dbReference>
<evidence type="ECO:0000313" key="3">
    <source>
        <dbReference type="Proteomes" id="UP000239480"/>
    </source>
</evidence>
<reference evidence="2 3" key="1">
    <citation type="submission" date="2018-03" db="EMBL/GenBank/DDBJ databases">
        <title>Genomic Encyclopedia of Archaeal and Bacterial Type Strains, Phase II (KMG-II): from individual species to whole genera.</title>
        <authorList>
            <person name="Goeker M."/>
        </authorList>
    </citation>
    <scope>NUCLEOTIDE SEQUENCE [LARGE SCALE GENOMIC DNA]</scope>
    <source>
        <strain evidence="2 3">DSM 29328</strain>
    </source>
</reference>
<name>A0A2T0RHU8_9RHOB</name>
<organism evidence="2 3">
    <name type="scientific">Aliiruegeria haliotis</name>
    <dbReference type="NCBI Taxonomy" id="1280846"/>
    <lineage>
        <taxon>Bacteria</taxon>
        <taxon>Pseudomonadati</taxon>
        <taxon>Pseudomonadota</taxon>
        <taxon>Alphaproteobacteria</taxon>
        <taxon>Rhodobacterales</taxon>
        <taxon>Roseobacteraceae</taxon>
        <taxon>Aliiruegeria</taxon>
    </lineage>
</organism>
<feature type="domain" description="SCP2" evidence="1">
    <location>
        <begin position="21"/>
        <end position="94"/>
    </location>
</feature>
<dbReference type="Proteomes" id="UP000239480">
    <property type="component" value="Unassembled WGS sequence"/>
</dbReference>
<dbReference type="InterPro" id="IPR036527">
    <property type="entry name" value="SCP2_sterol-bd_dom_sf"/>
</dbReference>
<sequence>MELAAIARKIQKGLDTSDFTDSLKFDCSPAGTITLADGQATLADGPAACTLKMSADNLEKLIMGKLNPMTAVALGKIKVSGNPAVAMKLGQLLKA</sequence>
<dbReference type="SUPFAM" id="SSF55718">
    <property type="entry name" value="SCP-like"/>
    <property type="match status" value="1"/>
</dbReference>
<dbReference type="Gene3D" id="3.30.1050.10">
    <property type="entry name" value="SCP2 sterol-binding domain"/>
    <property type="match status" value="1"/>
</dbReference>
<accession>A0A2T0RHU8</accession>
<proteinExistence type="predicted"/>